<comment type="caution">
    <text evidence="3">The sequence shown here is derived from an EMBL/GenBank/DDBJ whole genome shotgun (WGS) entry which is preliminary data.</text>
</comment>
<feature type="region of interest" description="Disordered" evidence="1">
    <location>
        <begin position="292"/>
        <end position="316"/>
    </location>
</feature>
<keyword evidence="2" id="KW-0472">Membrane</keyword>
<keyword evidence="4" id="KW-1185">Reference proteome</keyword>
<evidence type="ECO:0000256" key="1">
    <source>
        <dbReference type="SAM" id="MobiDB-lite"/>
    </source>
</evidence>
<proteinExistence type="predicted"/>
<keyword evidence="2" id="KW-1133">Transmembrane helix</keyword>
<feature type="region of interest" description="Disordered" evidence="1">
    <location>
        <begin position="649"/>
        <end position="670"/>
    </location>
</feature>
<evidence type="ECO:0000313" key="3">
    <source>
        <dbReference type="EMBL" id="ESZ97496.1"/>
    </source>
</evidence>
<dbReference type="OrthoDB" id="3533403at2759"/>
<evidence type="ECO:0000313" key="4">
    <source>
        <dbReference type="Proteomes" id="UP000019487"/>
    </source>
</evidence>
<dbReference type="AlphaFoldDB" id="W9CNS4"/>
<accession>W9CNS4</accession>
<feature type="compositionally biased region" description="Polar residues" evidence="1">
    <location>
        <begin position="34"/>
        <end position="43"/>
    </location>
</feature>
<sequence>MDRRREGDRPRQGNRPTETRSRRQKDNPFDDYNHLQSLPSLSSDAHPRDLEAGFPSTSRAARSNSRSIIMAQGAFSKGLDHFKQKELSQGNASANGELFQHLIAPFDRIGQNSSSASSPDEKESPVTPSSQDPSMFSPRLHGFTRNQLLDSHSRGLSGSTNDFDSFGMESTYDDGFHTANEIQNSQQNRGGTPPNASATHNDYYYQSPSYSMRGDTRMPSPASAQQSSTAQQPPPHGIHQTPVLIAKGPGRNEAVQNFGGSSTLSFTNTMPYSGVQALSNNADQLGALSDTKADTLSSKKHKKKKEKKSKFSPNPTAVSAISENKFYSGLSDMHTGLFLSTYNGQRQSVVPPKFAKSSRFPSELPPRPAAREPLPVRVTAEARAQFAARKQDQRLALERRLAEPHLVRRSLPASDRWGFDGASFKRLTLNCWVLIGITQFGFLSTAVCLGVVIAIKNTSKVISVPIIWWLILSVLILCVGAATFAVVFVRETKQHRRHGFRRRVGSREIIDGNLGRRGDLESGFNDPRSFEMVSGSHVPHREAFSAFSSSASNTYTEVLRPNKGRFEQGPVDRHGFEQVPLRGAREGPYYEPRMHNPEVGNTGFAAATPATPLTPLPQAVLRPITPRRINDFPTYNCNQRKPSVLHNANVPSLDVPETPSAIPTRTSARSRESMIAAAPHRDQAMKSLLGESPAPKIPLDITDIYNGDRVTIESAALSQTSVYSHTAPSPHPLHQAPAGLQHLQAADTFVSSSPSVSGMGSRIDLDMAIPPTLKRVETEGPLEKLERSFSHQSQQIATGQQVPSPFNLGMRPPKILHKRIVDGLVKQYGSQDDDYEVGPAVTSSGSNGPRRRPDAIGYREVPQATNYMNTEKSSALDNVDLNEPYDSTFASRNPYRDSMNDNGDNRYANLETLPSTYYTGSGKGKGRAYD</sequence>
<feature type="region of interest" description="Disordered" evidence="1">
    <location>
        <begin position="109"/>
        <end position="243"/>
    </location>
</feature>
<feature type="compositionally biased region" description="Low complexity" evidence="1">
    <location>
        <begin position="56"/>
        <end position="65"/>
    </location>
</feature>
<organism evidence="3 4">
    <name type="scientific">Sclerotinia borealis (strain F-4128)</name>
    <dbReference type="NCBI Taxonomy" id="1432307"/>
    <lineage>
        <taxon>Eukaryota</taxon>
        <taxon>Fungi</taxon>
        <taxon>Dikarya</taxon>
        <taxon>Ascomycota</taxon>
        <taxon>Pezizomycotina</taxon>
        <taxon>Leotiomycetes</taxon>
        <taxon>Helotiales</taxon>
        <taxon>Sclerotiniaceae</taxon>
        <taxon>Sclerotinia</taxon>
    </lineage>
</organism>
<feature type="region of interest" description="Disordered" evidence="1">
    <location>
        <begin position="879"/>
        <end position="904"/>
    </location>
</feature>
<feature type="transmembrane region" description="Helical" evidence="2">
    <location>
        <begin position="467"/>
        <end position="489"/>
    </location>
</feature>
<keyword evidence="2" id="KW-0812">Transmembrane</keyword>
<feature type="compositionally biased region" description="Basic residues" evidence="1">
    <location>
        <begin position="298"/>
        <end position="310"/>
    </location>
</feature>
<feature type="transmembrane region" description="Helical" evidence="2">
    <location>
        <begin position="431"/>
        <end position="455"/>
    </location>
</feature>
<feature type="region of interest" description="Disordered" evidence="1">
    <location>
        <begin position="1"/>
        <end position="65"/>
    </location>
</feature>
<dbReference type="EMBL" id="AYSA01000085">
    <property type="protein sequence ID" value="ESZ97496.1"/>
    <property type="molecule type" value="Genomic_DNA"/>
</dbReference>
<feature type="compositionally biased region" description="Low complexity" evidence="1">
    <location>
        <begin position="219"/>
        <end position="231"/>
    </location>
</feature>
<gene>
    <name evidence="3" type="ORF">SBOR_2185</name>
</gene>
<dbReference type="HOGENOM" id="CLU_014357_0_0_1"/>
<feature type="compositionally biased region" description="Basic and acidic residues" evidence="1">
    <location>
        <begin position="1"/>
        <end position="33"/>
    </location>
</feature>
<dbReference type="Proteomes" id="UP000019487">
    <property type="component" value="Unassembled WGS sequence"/>
</dbReference>
<reference evidence="3 4" key="1">
    <citation type="journal article" date="2014" name="Genome Announc.">
        <title>Draft genome sequence of Sclerotinia borealis, a psychrophilic plant pathogenic fungus.</title>
        <authorList>
            <person name="Mardanov A.V."/>
            <person name="Beletsky A.V."/>
            <person name="Kadnikov V.V."/>
            <person name="Ignatov A.N."/>
            <person name="Ravin N.V."/>
        </authorList>
    </citation>
    <scope>NUCLEOTIDE SEQUENCE [LARGE SCALE GENOMIC DNA]</scope>
    <source>
        <strain evidence="4">F-4157</strain>
    </source>
</reference>
<feature type="compositionally biased region" description="Polar residues" evidence="1">
    <location>
        <begin position="180"/>
        <end position="210"/>
    </location>
</feature>
<feature type="region of interest" description="Disordered" evidence="1">
    <location>
        <begin position="831"/>
        <end position="855"/>
    </location>
</feature>
<evidence type="ECO:0000256" key="2">
    <source>
        <dbReference type="SAM" id="Phobius"/>
    </source>
</evidence>
<name>W9CNS4_SCLBF</name>
<protein>
    <submittedName>
        <fullName evidence="3">Uncharacterized protein</fullName>
    </submittedName>
</protein>
<feature type="compositionally biased region" description="Polar residues" evidence="1">
    <location>
        <begin position="144"/>
        <end position="163"/>
    </location>
</feature>